<dbReference type="InterPro" id="IPR032782">
    <property type="entry name" value="KhpB_N"/>
</dbReference>
<gene>
    <name evidence="3" type="ORF">SAMN05216179_1225</name>
</gene>
<evidence type="ECO:0000259" key="2">
    <source>
        <dbReference type="SMART" id="SM01245"/>
    </source>
</evidence>
<dbReference type="OrthoDB" id="1279at2"/>
<evidence type="ECO:0000313" key="4">
    <source>
        <dbReference type="Proteomes" id="UP000184184"/>
    </source>
</evidence>
<dbReference type="InterPro" id="IPR046865">
    <property type="entry name" value="FapA_b_solenoid"/>
</dbReference>
<dbReference type="Proteomes" id="UP000184184">
    <property type="component" value="Unassembled WGS sequence"/>
</dbReference>
<dbReference type="InterPro" id="IPR038247">
    <property type="entry name" value="Jag_N_dom_sf"/>
</dbReference>
<dbReference type="Pfam" id="PF20250">
    <property type="entry name" value="FapA_N"/>
    <property type="match status" value="1"/>
</dbReference>
<dbReference type="Pfam" id="PF03961">
    <property type="entry name" value="FapA"/>
    <property type="match status" value="1"/>
</dbReference>
<keyword evidence="4" id="KW-1185">Reference proteome</keyword>
<sequence>MNQFISKGKSVEEAIDKGLKLMQISKQEVDIEILQYDTDGFMGIGKKEAIVKLSKSEQQNTNDKGTQEIADLDKLVENAINETSELESIEIEALKEPSPEDEKEGTAWITNNQLFIKSANNKYATASISEKVWLYKNGQLINKKAILLSEDDEYKIDYEQFTEKSMSWKISIIKSGLEAILDVYPGEKVSYTLQDTPPSEHIKIVLKSQTEIINTLSRQDIIKELENQNITFGLNEMAIEHAIETEEEGRFVIAQGKEAKHGLDGELEVRVDINAENGLVEDEKGNINFKDANIIPNVEVGTIMAILHPPIPGLPGRSVLDEEIPTKKTHELRLVSGKGVDLIEDKIIATESGRPVIEQRGRTVKAMIMSKLVHDGNVNIESGNIRFSGDIEILGEVEENMIVEAGGDIYIHRSISESNITASKSLTAKGNVTNSSLTAGKHHLLVIELGHLLAILEKQLEKMLVIIEQLTSSKAYNSQELKMKGLQPLIILLSEKKFKDFKNTASKYVDIVEKADAYIEEPEWKKVGHDLKTMFLTLSNETITIEKLAILKDLMLELANTTESDVEPNSYITISDTTNSKIYSSGNVNIIGKGCINTKVHSGGQLKVDGILRGGEVYGRLGVKVNEAGAISGTKTLISTASDRSIIIMRAYEGTILRIGDAVRQLFQEEKFIKAKLDENGQIIFE</sequence>
<protein>
    <recommendedName>
        <fullName evidence="2">RNA-binding protein KhpB N-terminal domain-containing protein</fullName>
    </recommendedName>
</protein>
<dbReference type="Pfam" id="PF14804">
    <property type="entry name" value="Jag_N"/>
    <property type="match status" value="1"/>
</dbReference>
<evidence type="ECO:0000256" key="1">
    <source>
        <dbReference type="SAM" id="Coils"/>
    </source>
</evidence>
<dbReference type="STRING" id="1027249.SAMN05216179_1225"/>
<dbReference type="Gene3D" id="3.30.30.80">
    <property type="entry name" value="probable RNA-binding protein from clostridium symbiosum atcc 14940"/>
    <property type="match status" value="1"/>
</dbReference>
<name>A0A1M7MI25_9BACI</name>
<dbReference type="SMART" id="SM01245">
    <property type="entry name" value="Jag_N"/>
    <property type="match status" value="1"/>
</dbReference>
<evidence type="ECO:0000313" key="3">
    <source>
        <dbReference type="EMBL" id="SHM90499.1"/>
    </source>
</evidence>
<accession>A0A1M7MI25</accession>
<dbReference type="RefSeq" id="WP_073200739.1">
    <property type="nucleotide sequence ID" value="NZ_FRCZ01000002.1"/>
</dbReference>
<dbReference type="AlphaFoldDB" id="A0A1M7MI25"/>
<feature type="coiled-coil region" evidence="1">
    <location>
        <begin position="62"/>
        <end position="92"/>
    </location>
</feature>
<dbReference type="InterPro" id="IPR005646">
    <property type="entry name" value="FapA"/>
</dbReference>
<organism evidence="3 4">
    <name type="scientific">Gracilibacillus kekensis</name>
    <dbReference type="NCBI Taxonomy" id="1027249"/>
    <lineage>
        <taxon>Bacteria</taxon>
        <taxon>Bacillati</taxon>
        <taxon>Bacillota</taxon>
        <taxon>Bacilli</taxon>
        <taxon>Bacillales</taxon>
        <taxon>Bacillaceae</taxon>
        <taxon>Gracilibacillus</taxon>
    </lineage>
</organism>
<dbReference type="EMBL" id="FRCZ01000002">
    <property type="protein sequence ID" value="SHM90499.1"/>
    <property type="molecule type" value="Genomic_DNA"/>
</dbReference>
<dbReference type="PANTHER" id="PTHR38032:SF1">
    <property type="entry name" value="RNA-BINDING PROTEIN KHPB N-TERMINAL DOMAIN-CONTAINING PROTEIN"/>
    <property type="match status" value="1"/>
</dbReference>
<proteinExistence type="predicted"/>
<dbReference type="PANTHER" id="PTHR38032">
    <property type="entry name" value="POLYMERASE-RELATED"/>
    <property type="match status" value="1"/>
</dbReference>
<reference evidence="3 4" key="1">
    <citation type="submission" date="2016-11" db="EMBL/GenBank/DDBJ databases">
        <authorList>
            <person name="Jaros S."/>
            <person name="Januszkiewicz K."/>
            <person name="Wedrychowicz H."/>
        </authorList>
    </citation>
    <scope>NUCLEOTIDE SEQUENCE [LARGE SCALE GENOMIC DNA]</scope>
    <source>
        <strain evidence="3 4">CGMCC 1.10681</strain>
    </source>
</reference>
<dbReference type="InterPro" id="IPR046866">
    <property type="entry name" value="FapA_N"/>
</dbReference>
<keyword evidence="1" id="KW-0175">Coiled coil</keyword>
<feature type="domain" description="RNA-binding protein KhpB N-terminal" evidence="2">
    <location>
        <begin position="5"/>
        <end position="56"/>
    </location>
</feature>